<dbReference type="Proteomes" id="UP000006873">
    <property type="component" value="Chromosome"/>
</dbReference>
<keyword evidence="2" id="KW-1185">Reference proteome</keyword>
<reference key="1">
    <citation type="submission" date="2010-09" db="EMBL/GenBank/DDBJ databases">
        <authorList>
            <person name="Roh H."/>
            <person name="Ko H.-J."/>
            <person name="Kim D."/>
            <person name="Choi D.G."/>
            <person name="Park S."/>
            <person name="Kim S."/>
            <person name="Kim K.H."/>
            <person name="Chang I.S."/>
            <person name="Choi I.-G."/>
        </authorList>
    </citation>
    <scope>NUCLEOTIDE SEQUENCE</scope>
    <source>
        <strain>KIST612</strain>
    </source>
</reference>
<name>E3GQR3_9FIRM</name>
<dbReference type="KEGG" id="elm:ELI_4421"/>
<accession>E3GQR3</accession>
<reference evidence="1 2" key="2">
    <citation type="journal article" date="2011" name="J. Bacteriol.">
        <title>Complete genome sequence of a carbon monoxide-utilizing acetogen, Eubacterium limosum KIST612.</title>
        <authorList>
            <person name="Roh H."/>
            <person name="Ko H.J."/>
            <person name="Kim D."/>
            <person name="Choi D.G."/>
            <person name="Park S."/>
            <person name="Kim S."/>
            <person name="Chang I.S."/>
            <person name="Choi I.G."/>
        </authorList>
    </citation>
    <scope>NUCLEOTIDE SEQUENCE [LARGE SCALE GENOMIC DNA]</scope>
    <source>
        <strain evidence="1 2">KIST612</strain>
    </source>
</reference>
<dbReference type="AlphaFoldDB" id="E3GQR3"/>
<dbReference type="HOGENOM" id="CLU_3216407_0_0_9"/>
<proteinExistence type="predicted"/>
<dbReference type="EMBL" id="CP002273">
    <property type="protein sequence ID" value="ADO39355.1"/>
    <property type="molecule type" value="Genomic_DNA"/>
</dbReference>
<evidence type="ECO:0000313" key="2">
    <source>
        <dbReference type="Proteomes" id="UP000006873"/>
    </source>
</evidence>
<evidence type="ECO:0000313" key="1">
    <source>
        <dbReference type="EMBL" id="ADO39355.1"/>
    </source>
</evidence>
<organism evidence="1 2">
    <name type="scientific">Eubacterium callanderi</name>
    <dbReference type="NCBI Taxonomy" id="53442"/>
    <lineage>
        <taxon>Bacteria</taxon>
        <taxon>Bacillati</taxon>
        <taxon>Bacillota</taxon>
        <taxon>Clostridia</taxon>
        <taxon>Eubacteriales</taxon>
        <taxon>Eubacteriaceae</taxon>
        <taxon>Eubacterium</taxon>
    </lineage>
</organism>
<gene>
    <name evidence="1" type="ordered locus">ELI_4421</name>
</gene>
<protein>
    <submittedName>
        <fullName evidence="1">Uncharacterized protein</fullName>
    </submittedName>
</protein>
<sequence length="44" mass="5129">MILSLFPDNKKPLFVKKRLKTVASLYQTFSKKAYERNLNIKKAG</sequence>